<protein>
    <submittedName>
        <fullName evidence="4">Hydrolase</fullName>
    </submittedName>
</protein>
<keyword evidence="1 4" id="KW-0378">Hydrolase</keyword>
<evidence type="ECO:0000256" key="1">
    <source>
        <dbReference type="ARBA" id="ARBA00022801"/>
    </source>
</evidence>
<dbReference type="STRING" id="1458461.BN1012_Phect2401"/>
<dbReference type="AlphaFoldDB" id="X5MGJ4"/>
<dbReference type="PRINTS" id="PR00412">
    <property type="entry name" value="EPOXHYDRLASE"/>
</dbReference>
<proteinExistence type="predicted"/>
<keyword evidence="5" id="KW-1185">Reference proteome</keyword>
<dbReference type="InterPro" id="IPR000073">
    <property type="entry name" value="AB_hydrolase_1"/>
</dbReference>
<dbReference type="Gene3D" id="3.40.50.1820">
    <property type="entry name" value="alpha/beta hydrolase"/>
    <property type="match status" value="1"/>
</dbReference>
<feature type="chain" id="PRO_5004958317" evidence="2">
    <location>
        <begin position="23"/>
        <end position="318"/>
    </location>
</feature>
<feature type="signal peptide" evidence="2">
    <location>
        <begin position="1"/>
        <end position="22"/>
    </location>
</feature>
<accession>X5MGJ4</accession>
<dbReference type="EMBL" id="HG966617">
    <property type="protein sequence ID" value="CDO60614.1"/>
    <property type="molecule type" value="Genomic_DNA"/>
</dbReference>
<organism evidence="4 5">
    <name type="scientific">Candidatus Phaeomarinibacter ectocarpi</name>
    <dbReference type="NCBI Taxonomy" id="1458461"/>
    <lineage>
        <taxon>Bacteria</taxon>
        <taxon>Pseudomonadati</taxon>
        <taxon>Pseudomonadota</taxon>
        <taxon>Alphaproteobacteria</taxon>
        <taxon>Hyphomicrobiales</taxon>
        <taxon>Parvibaculaceae</taxon>
        <taxon>Candidatus Phaeomarinibacter</taxon>
    </lineage>
</organism>
<gene>
    <name evidence="4" type="ORF">BN1012_Phect2401</name>
</gene>
<evidence type="ECO:0000313" key="4">
    <source>
        <dbReference type="EMBL" id="CDO60614.1"/>
    </source>
</evidence>
<dbReference type="KEGG" id="pect:BN1012_Phect2401"/>
<dbReference type="RefSeq" id="WP_052534523.1">
    <property type="nucleotide sequence ID" value="NZ_HG966617.1"/>
</dbReference>
<name>X5MGJ4_9HYPH</name>
<dbReference type="InterPro" id="IPR029058">
    <property type="entry name" value="AB_hydrolase_fold"/>
</dbReference>
<dbReference type="InterPro" id="IPR000639">
    <property type="entry name" value="Epox_hydrolase-like"/>
</dbReference>
<dbReference type="Pfam" id="PF00561">
    <property type="entry name" value="Abhydrolase_1"/>
    <property type="match status" value="1"/>
</dbReference>
<evidence type="ECO:0000259" key="3">
    <source>
        <dbReference type="Pfam" id="PF00561"/>
    </source>
</evidence>
<dbReference type="Proteomes" id="UP000032160">
    <property type="component" value="Chromosome I"/>
</dbReference>
<dbReference type="SUPFAM" id="SSF53474">
    <property type="entry name" value="alpha/beta-Hydrolases"/>
    <property type="match status" value="1"/>
</dbReference>
<keyword evidence="2" id="KW-0732">Signal</keyword>
<dbReference type="PRINTS" id="PR00111">
    <property type="entry name" value="ABHYDROLASE"/>
</dbReference>
<dbReference type="HOGENOM" id="CLU_020336_7_3_5"/>
<evidence type="ECO:0000256" key="2">
    <source>
        <dbReference type="SAM" id="SignalP"/>
    </source>
</evidence>
<dbReference type="PANTHER" id="PTHR43329">
    <property type="entry name" value="EPOXIDE HYDROLASE"/>
    <property type="match status" value="1"/>
</dbReference>
<feature type="domain" description="AB hydrolase-1" evidence="3">
    <location>
        <begin position="47"/>
        <end position="154"/>
    </location>
</feature>
<reference evidence="4 5" key="1">
    <citation type="journal article" date="2014" name="Front. Genet.">
        <title>Genome and metabolic network of "Candidatus Phaeomarinobacter ectocarpi" Ec32, a new candidate genus of Alphaproteobacteria frequently associated with brown algae.</title>
        <authorList>
            <person name="Dittami S.M."/>
            <person name="Barbeyron T."/>
            <person name="Boyen C."/>
            <person name="Cambefort J."/>
            <person name="Collet G."/>
            <person name="Delage L."/>
            <person name="Gobet A."/>
            <person name="Groisillier A."/>
            <person name="Leblanc C."/>
            <person name="Michel G."/>
            <person name="Scornet D."/>
            <person name="Siegel A."/>
            <person name="Tapia J.E."/>
            <person name="Tonon T."/>
        </authorList>
    </citation>
    <scope>NUCLEOTIDE SEQUENCE [LARGE SCALE GENOMIC DNA]</scope>
    <source>
        <strain evidence="4 5">Ec32</strain>
    </source>
</reference>
<sequence length="318" mass="33628">MGIRFFAALVLVAAAAAGAARAEDTRAFSFIEANGVELAYLEEGTGPLVVLLHGYPETARGWKQVQAKLAAAGYRVVAPNMRGYAPSGFAPDEDYTVGTLGADALALIEALGESKAVVVGHDWGATAAMSAAVTDPDTVVGLVSLTIPHPMATEPSLSLFLNAPHFIYYQFPWASWMVARNDFAHIDGIVEAWAPTFDVDRRDTTAVKESLAVEGGVEGVLGYYWSISADPTPGTQRADKDTRFAMPSLVIAGADDGALDIELFEAGKDGFTGPYTYVELEGVGHFPQVEAPDDVAAALLTFLGSIEPWGDATPFPVQ</sequence>
<evidence type="ECO:0000313" key="5">
    <source>
        <dbReference type="Proteomes" id="UP000032160"/>
    </source>
</evidence>
<dbReference type="GO" id="GO:0016787">
    <property type="term" value="F:hydrolase activity"/>
    <property type="evidence" value="ECO:0007669"/>
    <property type="project" value="UniProtKB-KW"/>
</dbReference>